<proteinExistence type="predicted"/>
<keyword evidence="2" id="KW-1185">Reference proteome</keyword>
<dbReference type="Ensembl" id="ENSPMRT00000025697.1">
    <property type="protein sequence ID" value="ENSPMRP00000024231.1"/>
    <property type="gene ID" value="ENSPMRG00000015666.1"/>
</dbReference>
<organism evidence="1 2">
    <name type="scientific">Podarcis muralis</name>
    <name type="common">Wall lizard</name>
    <name type="synonym">Lacerta muralis</name>
    <dbReference type="NCBI Taxonomy" id="64176"/>
    <lineage>
        <taxon>Eukaryota</taxon>
        <taxon>Metazoa</taxon>
        <taxon>Chordata</taxon>
        <taxon>Craniata</taxon>
        <taxon>Vertebrata</taxon>
        <taxon>Euteleostomi</taxon>
        <taxon>Lepidosauria</taxon>
        <taxon>Squamata</taxon>
        <taxon>Bifurcata</taxon>
        <taxon>Unidentata</taxon>
        <taxon>Episquamata</taxon>
        <taxon>Laterata</taxon>
        <taxon>Lacertibaenia</taxon>
        <taxon>Lacertidae</taxon>
        <taxon>Podarcis</taxon>
    </lineage>
</organism>
<reference evidence="1" key="3">
    <citation type="submission" date="2025-09" db="UniProtKB">
        <authorList>
            <consortium name="Ensembl"/>
        </authorList>
    </citation>
    <scope>IDENTIFICATION</scope>
</reference>
<name>A0A670JIF0_PODMU</name>
<dbReference type="Proteomes" id="UP000472272">
    <property type="component" value="Chromosome 13"/>
</dbReference>
<reference evidence="1" key="2">
    <citation type="submission" date="2025-08" db="UniProtKB">
        <authorList>
            <consortium name="Ensembl"/>
        </authorList>
    </citation>
    <scope>IDENTIFICATION</scope>
</reference>
<dbReference type="AlphaFoldDB" id="A0A670JIF0"/>
<evidence type="ECO:0000313" key="2">
    <source>
        <dbReference type="Proteomes" id="UP000472272"/>
    </source>
</evidence>
<accession>A0A670JIF0</accession>
<protein>
    <submittedName>
        <fullName evidence="1">Uncharacterized protein</fullName>
    </submittedName>
</protein>
<sequence>MVDGRKRIRKRMIENGQENEEVEDIDELNPLAITGKTQFYF</sequence>
<evidence type="ECO:0000313" key="1">
    <source>
        <dbReference type="Ensembl" id="ENSPMRP00000024231.1"/>
    </source>
</evidence>
<reference evidence="1 2" key="1">
    <citation type="journal article" date="2019" name="Proc. Natl. Acad. Sci. U.S.A.">
        <title>Regulatory changes in pterin and carotenoid genes underlie balanced color polymorphisms in the wall lizard.</title>
        <authorList>
            <person name="Andrade P."/>
            <person name="Pinho C."/>
            <person name="Perez I de Lanuza G."/>
            <person name="Afonso S."/>
            <person name="Brejcha J."/>
            <person name="Rubin C.J."/>
            <person name="Wallerman O."/>
            <person name="Pereira P."/>
            <person name="Sabatino S.J."/>
            <person name="Bellati A."/>
            <person name="Pellitteri-Rosa D."/>
            <person name="Bosakova Z."/>
            <person name="Bunikis I."/>
            <person name="Carretero M.A."/>
            <person name="Feiner N."/>
            <person name="Marsik P."/>
            <person name="Pauperio F."/>
            <person name="Salvi D."/>
            <person name="Soler L."/>
            <person name="While G.M."/>
            <person name="Uller T."/>
            <person name="Font E."/>
            <person name="Andersson L."/>
            <person name="Carneiro M."/>
        </authorList>
    </citation>
    <scope>NUCLEOTIDE SEQUENCE</scope>
</reference>